<dbReference type="InterPro" id="IPR027417">
    <property type="entry name" value="P-loop_NTPase"/>
</dbReference>
<evidence type="ECO:0000259" key="4">
    <source>
        <dbReference type="PROSITE" id="PS50893"/>
    </source>
</evidence>
<evidence type="ECO:0000313" key="5">
    <source>
        <dbReference type="EMBL" id="GMA93890.1"/>
    </source>
</evidence>
<keyword evidence="3 5" id="KW-0067">ATP-binding</keyword>
<dbReference type="Proteomes" id="UP001157034">
    <property type="component" value="Unassembled WGS sequence"/>
</dbReference>
<keyword evidence="1" id="KW-0813">Transport</keyword>
<keyword evidence="6" id="KW-1185">Reference proteome</keyword>
<dbReference type="PROSITE" id="PS50893">
    <property type="entry name" value="ABC_TRANSPORTER_2"/>
    <property type="match status" value="1"/>
</dbReference>
<dbReference type="PROSITE" id="PS00211">
    <property type="entry name" value="ABC_TRANSPORTER_1"/>
    <property type="match status" value="1"/>
</dbReference>
<dbReference type="Pfam" id="PF00005">
    <property type="entry name" value="ABC_tran"/>
    <property type="match status" value="1"/>
</dbReference>
<comment type="caution">
    <text evidence="5">The sequence shown here is derived from an EMBL/GenBank/DDBJ whole genome shotgun (WGS) entry which is preliminary data.</text>
</comment>
<dbReference type="Gene3D" id="3.40.50.300">
    <property type="entry name" value="P-loop containing nucleotide triphosphate hydrolases"/>
    <property type="match status" value="1"/>
</dbReference>
<dbReference type="InterPro" id="IPR003439">
    <property type="entry name" value="ABC_transporter-like_ATP-bd"/>
</dbReference>
<evidence type="ECO:0000256" key="3">
    <source>
        <dbReference type="ARBA" id="ARBA00022840"/>
    </source>
</evidence>
<evidence type="ECO:0000256" key="2">
    <source>
        <dbReference type="ARBA" id="ARBA00022741"/>
    </source>
</evidence>
<organism evidence="5 6">
    <name type="scientific">Pseudolysinimonas kribbensis</name>
    <dbReference type="NCBI Taxonomy" id="433641"/>
    <lineage>
        <taxon>Bacteria</taxon>
        <taxon>Bacillati</taxon>
        <taxon>Actinomycetota</taxon>
        <taxon>Actinomycetes</taxon>
        <taxon>Micrococcales</taxon>
        <taxon>Microbacteriaceae</taxon>
        <taxon>Pseudolysinimonas</taxon>
    </lineage>
</organism>
<name>A0ABQ6K2U9_9MICO</name>
<dbReference type="SMART" id="SM00382">
    <property type="entry name" value="AAA"/>
    <property type="match status" value="1"/>
</dbReference>
<dbReference type="CDD" id="cd03293">
    <property type="entry name" value="ABC_NrtD_SsuB_transporters"/>
    <property type="match status" value="1"/>
</dbReference>
<evidence type="ECO:0000256" key="1">
    <source>
        <dbReference type="ARBA" id="ARBA00022448"/>
    </source>
</evidence>
<dbReference type="InterPro" id="IPR050166">
    <property type="entry name" value="ABC_transporter_ATP-bind"/>
</dbReference>
<protein>
    <submittedName>
        <fullName evidence="5">ABC transporter ATP-binding protein</fullName>
    </submittedName>
</protein>
<dbReference type="InterPro" id="IPR003593">
    <property type="entry name" value="AAA+_ATPase"/>
</dbReference>
<reference evidence="6" key="1">
    <citation type="journal article" date="2019" name="Int. J. Syst. Evol. Microbiol.">
        <title>The Global Catalogue of Microorganisms (GCM) 10K type strain sequencing project: providing services to taxonomists for standard genome sequencing and annotation.</title>
        <authorList>
            <consortium name="The Broad Institute Genomics Platform"/>
            <consortium name="The Broad Institute Genome Sequencing Center for Infectious Disease"/>
            <person name="Wu L."/>
            <person name="Ma J."/>
        </authorList>
    </citation>
    <scope>NUCLEOTIDE SEQUENCE [LARGE SCALE GENOMIC DNA]</scope>
    <source>
        <strain evidence="6">NBRC 108894</strain>
    </source>
</reference>
<dbReference type="EMBL" id="BSVB01000001">
    <property type="protein sequence ID" value="GMA93890.1"/>
    <property type="molecule type" value="Genomic_DNA"/>
</dbReference>
<gene>
    <name evidence="5" type="primary">ssuB</name>
    <name evidence="5" type="ORF">GCM10025881_07140</name>
</gene>
<dbReference type="RefSeq" id="WP_284252879.1">
    <property type="nucleotide sequence ID" value="NZ_BSVB01000001.1"/>
</dbReference>
<dbReference type="GO" id="GO:0005524">
    <property type="term" value="F:ATP binding"/>
    <property type="evidence" value="ECO:0007669"/>
    <property type="project" value="UniProtKB-KW"/>
</dbReference>
<accession>A0ABQ6K2U9</accession>
<proteinExistence type="predicted"/>
<sequence>METALTAAPARATTPATLISVENVTFWYGSTLILDDVSCSIAEGEFVSVIGASGCGKSTLLQLLDGALRPGNGRVVIEGHDASKRDDSRAVVYQDFALMPWKTVAENVRLGLDYRRGDLRMKQREEIAHHYLDRIGLGRAAGMYPYQLSGGMKQRVGLARAFAVQPSILLMDEPFSALDAQNAEILREEVRGLVAEERRCVVFVTHNLDEALQLSDRILLMRSTPGRLAEDISLVEQKSDPVAWERIHYAEYRARLWEFLKGEVAAHSELKERS</sequence>
<dbReference type="PANTHER" id="PTHR42788:SF20">
    <property type="entry name" value="ABC TRANSPORTER ATP-BINDING PROTEIN"/>
    <property type="match status" value="1"/>
</dbReference>
<feature type="domain" description="ABC transporter" evidence="4">
    <location>
        <begin position="19"/>
        <end position="250"/>
    </location>
</feature>
<dbReference type="SUPFAM" id="SSF52540">
    <property type="entry name" value="P-loop containing nucleoside triphosphate hydrolases"/>
    <property type="match status" value="1"/>
</dbReference>
<evidence type="ECO:0000313" key="6">
    <source>
        <dbReference type="Proteomes" id="UP001157034"/>
    </source>
</evidence>
<dbReference type="InterPro" id="IPR017871">
    <property type="entry name" value="ABC_transporter-like_CS"/>
</dbReference>
<keyword evidence="2" id="KW-0547">Nucleotide-binding</keyword>
<dbReference type="PANTHER" id="PTHR42788">
    <property type="entry name" value="TAURINE IMPORT ATP-BINDING PROTEIN-RELATED"/>
    <property type="match status" value="1"/>
</dbReference>